<dbReference type="InParanoid" id="A0A163LQQ7"/>
<dbReference type="InterPro" id="IPR018289">
    <property type="entry name" value="MULE_transposase_dom"/>
</dbReference>
<dbReference type="GO" id="GO:0003824">
    <property type="term" value="F:catalytic activity"/>
    <property type="evidence" value="ECO:0007669"/>
    <property type="project" value="InterPro"/>
</dbReference>
<dbReference type="GO" id="GO:0005975">
    <property type="term" value="P:carbohydrate metabolic process"/>
    <property type="evidence" value="ECO:0007669"/>
    <property type="project" value="InterPro"/>
</dbReference>
<keyword evidence="5" id="KW-1185">Reference proteome</keyword>
<dbReference type="AlphaFoldDB" id="A0A163LQQ7"/>
<accession>A0A163LQQ7</accession>
<evidence type="ECO:0000259" key="2">
    <source>
        <dbReference type="Pfam" id="PF02806"/>
    </source>
</evidence>
<feature type="region of interest" description="Disordered" evidence="1">
    <location>
        <begin position="59"/>
        <end position="93"/>
    </location>
</feature>
<name>A0A163LQQ7_ABSGL</name>
<evidence type="ECO:0000259" key="3">
    <source>
        <dbReference type="Pfam" id="PF10551"/>
    </source>
</evidence>
<protein>
    <recommendedName>
        <fullName evidence="6">MULE transposase domain-containing protein</fullName>
    </recommendedName>
</protein>
<dbReference type="InterPro" id="IPR006048">
    <property type="entry name" value="A-amylase/branching_C"/>
</dbReference>
<feature type="compositionally biased region" description="Basic and acidic residues" evidence="1">
    <location>
        <begin position="59"/>
        <end position="69"/>
    </location>
</feature>
<evidence type="ECO:0000256" key="1">
    <source>
        <dbReference type="SAM" id="MobiDB-lite"/>
    </source>
</evidence>
<feature type="domain" description="MULE transposase" evidence="3">
    <location>
        <begin position="245"/>
        <end position="349"/>
    </location>
</feature>
<dbReference type="OrthoDB" id="2422867at2759"/>
<evidence type="ECO:0008006" key="6">
    <source>
        <dbReference type="Google" id="ProtNLM"/>
    </source>
</evidence>
<dbReference type="EMBL" id="LT550356">
    <property type="protein sequence ID" value="SAL95598.1"/>
    <property type="molecule type" value="Genomic_DNA"/>
</dbReference>
<gene>
    <name evidence="4" type="primary">ABSGL_00929.1 scaffold 997</name>
</gene>
<dbReference type="OMA" id="SINARNC"/>
<dbReference type="GO" id="GO:0043169">
    <property type="term" value="F:cation binding"/>
    <property type="evidence" value="ECO:0007669"/>
    <property type="project" value="InterPro"/>
</dbReference>
<evidence type="ECO:0000313" key="4">
    <source>
        <dbReference type="EMBL" id="SAL95598.1"/>
    </source>
</evidence>
<dbReference type="Pfam" id="PF02806">
    <property type="entry name" value="Alpha-amylase_C"/>
    <property type="match status" value="1"/>
</dbReference>
<proteinExistence type="predicted"/>
<organism evidence="4">
    <name type="scientific">Absidia glauca</name>
    <name type="common">Pin mould</name>
    <dbReference type="NCBI Taxonomy" id="4829"/>
    <lineage>
        <taxon>Eukaryota</taxon>
        <taxon>Fungi</taxon>
        <taxon>Fungi incertae sedis</taxon>
        <taxon>Mucoromycota</taxon>
        <taxon>Mucoromycotina</taxon>
        <taxon>Mucoromycetes</taxon>
        <taxon>Mucorales</taxon>
        <taxon>Cunninghamellaceae</taxon>
        <taxon>Absidia</taxon>
    </lineage>
</organism>
<reference evidence="4" key="1">
    <citation type="submission" date="2016-04" db="EMBL/GenBank/DDBJ databases">
        <authorList>
            <person name="Evans L.H."/>
            <person name="Alamgir A."/>
            <person name="Owens N."/>
            <person name="Weber N.D."/>
            <person name="Virtaneva K."/>
            <person name="Barbian K."/>
            <person name="Babar A."/>
            <person name="Rosenke K."/>
        </authorList>
    </citation>
    <scope>NUCLEOTIDE SEQUENCE [LARGE SCALE GENOMIC DNA]</scope>
    <source>
        <strain evidence="4">CBS 101.48</strain>
    </source>
</reference>
<feature type="domain" description="Alpha-amylase/branching enzyme C-terminal all beta" evidence="2">
    <location>
        <begin position="14"/>
        <end position="82"/>
    </location>
</feature>
<sequence length="397" mass="45374">MSAILTLEKGMQFDSKKDAENHCIAFSRQEKFSLVITSSRDRSNEDGILVMMCEHHGSYRNTRNTDRSQKNGKKIGSNENDEVKKPRNTSSNKMGCGYRVRFFRGKHKNQWKTTTLVDVHTNHRMATNASVYSVHRKGTEDQNELIMQLIRAGRTDSEIVQIMREIATDHAESEIQADFNPRDISNKRLGFKKVMSEDNDSLRSFINKLEGKSYAVRYDTVNQRISRFFFTHQICIDRTRQMPDVLVMDATYSTNAHGVPFINIVGVSNLGYTSCTLANFAVAGGWLSSESTADYEWFLYRLKDTIFASGSLPGPTLMVTDRAQSLTNAIKTVFPETMTMLCTVHITRNFSTNVKPTFKNSKKYEEIEEVLKKMYYCQTEAEYNAASKEYSMPILSK</sequence>
<dbReference type="Pfam" id="PF10551">
    <property type="entry name" value="MULE"/>
    <property type="match status" value="1"/>
</dbReference>
<dbReference type="PANTHER" id="PTHR47718:SF3">
    <property type="entry name" value="PROTEIN FAR1-RELATED SEQUENCE 5-LIKE"/>
    <property type="match status" value="1"/>
</dbReference>
<dbReference type="STRING" id="4829.A0A163LQQ7"/>
<dbReference type="PANTHER" id="PTHR47718">
    <property type="entry name" value="OS01G0519700 PROTEIN"/>
    <property type="match status" value="1"/>
</dbReference>
<evidence type="ECO:0000313" key="5">
    <source>
        <dbReference type="Proteomes" id="UP000078561"/>
    </source>
</evidence>
<dbReference type="Proteomes" id="UP000078561">
    <property type="component" value="Unassembled WGS sequence"/>
</dbReference>